<dbReference type="Proteomes" id="UP000055024">
    <property type="component" value="Unassembled WGS sequence"/>
</dbReference>
<reference evidence="1 2" key="1">
    <citation type="submission" date="2015-01" db="EMBL/GenBank/DDBJ databases">
        <title>Evolution of Trichinella species and genotypes.</title>
        <authorList>
            <person name="Korhonen P.K."/>
            <person name="Edoardo P."/>
            <person name="Giuseppe L.R."/>
            <person name="Gasser R.B."/>
        </authorList>
    </citation>
    <scope>NUCLEOTIDE SEQUENCE [LARGE SCALE GENOMIC DNA]</scope>
    <source>
        <strain evidence="1">ISS1029</strain>
    </source>
</reference>
<organism evidence="1 2">
    <name type="scientific">Trichinella zimbabwensis</name>
    <dbReference type="NCBI Taxonomy" id="268475"/>
    <lineage>
        <taxon>Eukaryota</taxon>
        <taxon>Metazoa</taxon>
        <taxon>Ecdysozoa</taxon>
        <taxon>Nematoda</taxon>
        <taxon>Enoplea</taxon>
        <taxon>Dorylaimia</taxon>
        <taxon>Trichinellida</taxon>
        <taxon>Trichinellidae</taxon>
        <taxon>Trichinella</taxon>
    </lineage>
</organism>
<evidence type="ECO:0000313" key="1">
    <source>
        <dbReference type="EMBL" id="KRZ18150.1"/>
    </source>
</evidence>
<dbReference type="EMBL" id="JYDP01000004">
    <property type="protein sequence ID" value="KRZ18150.1"/>
    <property type="molecule type" value="Genomic_DNA"/>
</dbReference>
<sequence>MEGASLAIKQSVGGDVQYAGKTAGANALNVAGECTGDAFLSIMKIRNENQL</sequence>
<keyword evidence="2" id="KW-1185">Reference proteome</keyword>
<name>A0A0V1I5U6_9BILA</name>
<evidence type="ECO:0000313" key="2">
    <source>
        <dbReference type="Proteomes" id="UP000055024"/>
    </source>
</evidence>
<dbReference type="AlphaFoldDB" id="A0A0V1I5U6"/>
<protein>
    <submittedName>
        <fullName evidence="1">Uncharacterized protein</fullName>
    </submittedName>
</protein>
<gene>
    <name evidence="1" type="ORF">T11_11110</name>
</gene>
<comment type="caution">
    <text evidence="1">The sequence shown here is derived from an EMBL/GenBank/DDBJ whole genome shotgun (WGS) entry which is preliminary data.</text>
</comment>
<accession>A0A0V1I5U6</accession>
<proteinExistence type="predicted"/>